<dbReference type="EMBL" id="LQZG01000003">
    <property type="protein sequence ID" value="OAB86662.1"/>
    <property type="molecule type" value="Genomic_DNA"/>
</dbReference>
<dbReference type="AlphaFoldDB" id="A0A176QAA4"/>
<dbReference type="STRING" id="262209.AWH69_09385"/>
<dbReference type="PANTHER" id="PTHR35585">
    <property type="entry name" value="HHE DOMAIN PROTEIN (AFU_ORTHOLOGUE AFUA_4G00730)"/>
    <property type="match status" value="1"/>
</dbReference>
<dbReference type="RefSeq" id="WP_068274563.1">
    <property type="nucleotide sequence ID" value="NZ_LQZG01000003.1"/>
</dbReference>
<comment type="caution">
    <text evidence="3">The sequence shown here is derived from an EMBL/GenBank/DDBJ whole genome shotgun (WGS) entry which is preliminary data.</text>
</comment>
<sequence length="186" mass="21166">MADHDIARPTSGDIVELIKDDHRRFEELLRELRDTTADRDSARSAFSELLIAHSEAEEEQVYPRLKSKKVIDGEEEEHGEEEHAACNEELLHLLQAKGTDTQKYEDAVEKVATALMHHIGEEELSILNPAATEASEELRQQLGVDWCTHRNRLLEEGCGSLEQVEALVKRDYEQGLLPNDEQPEDE</sequence>
<keyword evidence="4" id="KW-1185">Reference proteome</keyword>
<organism evidence="3 4">
    <name type="scientific">Janibacter melonis</name>
    <dbReference type="NCBI Taxonomy" id="262209"/>
    <lineage>
        <taxon>Bacteria</taxon>
        <taxon>Bacillati</taxon>
        <taxon>Actinomycetota</taxon>
        <taxon>Actinomycetes</taxon>
        <taxon>Micrococcales</taxon>
        <taxon>Intrasporangiaceae</taxon>
        <taxon>Janibacter</taxon>
    </lineage>
</organism>
<feature type="domain" description="Hemerythrin-like" evidence="2">
    <location>
        <begin position="13"/>
        <end position="125"/>
    </location>
</feature>
<reference evidence="3 4" key="1">
    <citation type="submission" date="2016-01" db="EMBL/GenBank/DDBJ databases">
        <title>Janibacter melonis strain CD11_4 genome sequencing and assembly.</title>
        <authorList>
            <person name="Nair G.R."/>
            <person name="Kaur G."/>
            <person name="Chander A.M."/>
            <person name="Mayilraj S."/>
        </authorList>
    </citation>
    <scope>NUCLEOTIDE SEQUENCE [LARGE SCALE GENOMIC DNA]</scope>
    <source>
        <strain evidence="3 4">CD11-4</strain>
    </source>
</reference>
<proteinExistence type="predicted"/>
<dbReference type="Proteomes" id="UP000076976">
    <property type="component" value="Unassembled WGS sequence"/>
</dbReference>
<keyword evidence="1" id="KW-0175">Coiled coil</keyword>
<feature type="coiled-coil region" evidence="1">
    <location>
        <begin position="15"/>
        <end position="45"/>
    </location>
</feature>
<dbReference type="Gene3D" id="1.20.120.520">
    <property type="entry name" value="nmb1532 protein domain like"/>
    <property type="match status" value="1"/>
</dbReference>
<name>A0A176QAA4_9MICO</name>
<accession>A0A176QAA4</accession>
<dbReference type="Pfam" id="PF01814">
    <property type="entry name" value="Hemerythrin"/>
    <property type="match status" value="1"/>
</dbReference>
<evidence type="ECO:0000313" key="4">
    <source>
        <dbReference type="Proteomes" id="UP000076976"/>
    </source>
</evidence>
<evidence type="ECO:0000256" key="1">
    <source>
        <dbReference type="SAM" id="Coils"/>
    </source>
</evidence>
<dbReference type="InterPro" id="IPR012312">
    <property type="entry name" value="Hemerythrin-like"/>
</dbReference>
<evidence type="ECO:0000259" key="2">
    <source>
        <dbReference type="Pfam" id="PF01814"/>
    </source>
</evidence>
<dbReference type="PANTHER" id="PTHR35585:SF1">
    <property type="entry name" value="HHE DOMAIN PROTEIN (AFU_ORTHOLOGUE AFUA_4G00730)"/>
    <property type="match status" value="1"/>
</dbReference>
<protein>
    <submittedName>
        <fullName evidence="3">Cation-binding protein</fullName>
    </submittedName>
</protein>
<evidence type="ECO:0000313" key="3">
    <source>
        <dbReference type="EMBL" id="OAB86662.1"/>
    </source>
</evidence>
<gene>
    <name evidence="3" type="ORF">AWH69_09385</name>
</gene>